<evidence type="ECO:0000313" key="6">
    <source>
        <dbReference type="EMBL" id="RRK32578.1"/>
    </source>
</evidence>
<dbReference type="GO" id="GO:0005829">
    <property type="term" value="C:cytosol"/>
    <property type="evidence" value="ECO:0007669"/>
    <property type="project" value="TreeGrafter"/>
</dbReference>
<dbReference type="InterPro" id="IPR029069">
    <property type="entry name" value="HotDog_dom_sf"/>
</dbReference>
<protein>
    <submittedName>
        <fullName evidence="6">Acyl-CoA thioesterase</fullName>
    </submittedName>
</protein>
<evidence type="ECO:0000259" key="5">
    <source>
        <dbReference type="PROSITE" id="PS51770"/>
    </source>
</evidence>
<dbReference type="EMBL" id="RHJS01000002">
    <property type="protein sequence ID" value="RRK32578.1"/>
    <property type="molecule type" value="Genomic_DNA"/>
</dbReference>
<dbReference type="InterPro" id="IPR033120">
    <property type="entry name" value="HOTDOG_ACOT"/>
</dbReference>
<dbReference type="InterPro" id="IPR006683">
    <property type="entry name" value="Thioestr_dom"/>
</dbReference>
<evidence type="ECO:0000256" key="1">
    <source>
        <dbReference type="ARBA" id="ARBA00010458"/>
    </source>
</evidence>
<dbReference type="PANTHER" id="PTHR11049:SF24">
    <property type="entry name" value="CYTOSOLIC ACYL COENZYME A THIOESTER HYDROLASE"/>
    <property type="match status" value="1"/>
</dbReference>
<dbReference type="GO" id="GO:0052816">
    <property type="term" value="F:long-chain fatty acyl-CoA hydrolase activity"/>
    <property type="evidence" value="ECO:0007669"/>
    <property type="project" value="TreeGrafter"/>
</dbReference>
<evidence type="ECO:0000256" key="3">
    <source>
        <dbReference type="PROSITE-ProRule" id="PRU01106"/>
    </source>
</evidence>
<keyword evidence="2 3" id="KW-0378">Hydrolase</keyword>
<dbReference type="InterPro" id="IPR040170">
    <property type="entry name" value="Cytosol_ACT"/>
</dbReference>
<evidence type="ECO:0000256" key="2">
    <source>
        <dbReference type="ARBA" id="ARBA00022801"/>
    </source>
</evidence>
<dbReference type="RefSeq" id="WP_125128038.1">
    <property type="nucleotide sequence ID" value="NZ_RHJS01000002.1"/>
</dbReference>
<keyword evidence="7" id="KW-1185">Reference proteome</keyword>
<dbReference type="GO" id="GO:0006637">
    <property type="term" value="P:acyl-CoA metabolic process"/>
    <property type="evidence" value="ECO:0007669"/>
    <property type="project" value="TreeGrafter"/>
</dbReference>
<comment type="similarity">
    <text evidence="1">Belongs to the acyl coenzyme A hydrolase family.</text>
</comment>
<dbReference type="SUPFAM" id="SSF54637">
    <property type="entry name" value="Thioesterase/thiol ester dehydrase-isomerase"/>
    <property type="match status" value="1"/>
</dbReference>
<dbReference type="CDD" id="cd03442">
    <property type="entry name" value="BFIT_BACH"/>
    <property type="match status" value="1"/>
</dbReference>
<feature type="region of interest" description="Disordered" evidence="4">
    <location>
        <begin position="1"/>
        <end position="20"/>
    </location>
</feature>
<sequence>MEHHYENPSTSHTAAQKRVRDSETEQVYIIRSQHINPQGRLFGGYLMQWIDEMAGIVSRRHCGKMITTASIDNLNFQAGAYQNDMVVLVGKLTYVGRTSMEVRVDTCVEDYQGNRRSINRAYIVMVAVDEEGNPTQVPGLILESEAEQAEWLGGEKRYQLRKQRRAEGF</sequence>
<comment type="caution">
    <text evidence="6">The sequence shown here is derived from an EMBL/GenBank/DDBJ whole genome shotgun (WGS) entry which is preliminary data.</text>
</comment>
<dbReference type="PROSITE" id="PS51770">
    <property type="entry name" value="HOTDOG_ACOT"/>
    <property type="match status" value="1"/>
</dbReference>
<dbReference type="Proteomes" id="UP000274920">
    <property type="component" value="Unassembled WGS sequence"/>
</dbReference>
<reference evidence="6" key="1">
    <citation type="submission" date="2018-10" db="EMBL/GenBank/DDBJ databases">
        <title>Schaedlerella arabinophila gen. nov. sp. nov., isolated from the mouse intestinal tract and comparative analysis with the genome of the closely related altered Schaedler flora strain ASF502.</title>
        <authorList>
            <person name="Miyake S."/>
            <person name="Soh M."/>
            <person name="Seedorf H."/>
        </authorList>
    </citation>
    <scope>NUCLEOTIDE SEQUENCE [LARGE SCALE GENOMIC DNA]</scope>
    <source>
        <strain evidence="6">DSM 106076</strain>
    </source>
</reference>
<dbReference type="GO" id="GO:0009062">
    <property type="term" value="P:fatty acid catabolic process"/>
    <property type="evidence" value="ECO:0007669"/>
    <property type="project" value="TreeGrafter"/>
</dbReference>
<gene>
    <name evidence="6" type="ORF">EBB54_15360</name>
</gene>
<evidence type="ECO:0000313" key="7">
    <source>
        <dbReference type="Proteomes" id="UP000274920"/>
    </source>
</evidence>
<dbReference type="Gene3D" id="3.10.129.10">
    <property type="entry name" value="Hotdog Thioesterase"/>
    <property type="match status" value="1"/>
</dbReference>
<name>A0A426DIK0_9FIRM</name>
<proteinExistence type="inferred from homology"/>
<evidence type="ECO:0000256" key="4">
    <source>
        <dbReference type="SAM" id="MobiDB-lite"/>
    </source>
</evidence>
<feature type="domain" description="HotDog ACOT-type" evidence="5">
    <location>
        <begin position="20"/>
        <end position="131"/>
    </location>
</feature>
<accession>A0A426DIK0</accession>
<dbReference type="Pfam" id="PF03061">
    <property type="entry name" value="4HBT"/>
    <property type="match status" value="1"/>
</dbReference>
<dbReference type="AlphaFoldDB" id="A0A426DIK0"/>
<dbReference type="PANTHER" id="PTHR11049">
    <property type="entry name" value="ACYL COENZYME A THIOESTER HYDROLASE"/>
    <property type="match status" value="1"/>
</dbReference>
<organism evidence="6 7">
    <name type="scientific">Schaedlerella arabinosiphila</name>
    <dbReference type="NCBI Taxonomy" id="2044587"/>
    <lineage>
        <taxon>Bacteria</taxon>
        <taxon>Bacillati</taxon>
        <taxon>Bacillota</taxon>
        <taxon>Clostridia</taxon>
        <taxon>Lachnospirales</taxon>
        <taxon>Lachnospiraceae</taxon>
        <taxon>Schaedlerella</taxon>
    </lineage>
</organism>